<reference evidence="3" key="1">
    <citation type="journal article" date="2019" name="Int. J. Syst. Evol. Microbiol.">
        <title>The Global Catalogue of Microorganisms (GCM) 10K type strain sequencing project: providing services to taxonomists for standard genome sequencing and annotation.</title>
        <authorList>
            <consortium name="The Broad Institute Genomics Platform"/>
            <consortium name="The Broad Institute Genome Sequencing Center for Infectious Disease"/>
            <person name="Wu L."/>
            <person name="Ma J."/>
        </authorList>
    </citation>
    <scope>NUCLEOTIDE SEQUENCE [LARGE SCALE GENOMIC DNA]</scope>
    <source>
        <strain evidence="3">CGMCC 1.13718</strain>
    </source>
</reference>
<keyword evidence="3" id="KW-1185">Reference proteome</keyword>
<protein>
    <submittedName>
        <fullName evidence="2">PepSY-associated TM helix domain-containing protein</fullName>
    </submittedName>
</protein>
<feature type="transmembrane region" description="Helical" evidence="1">
    <location>
        <begin position="398"/>
        <end position="420"/>
    </location>
</feature>
<keyword evidence="1" id="KW-1133">Transmembrane helix</keyword>
<keyword evidence="1" id="KW-0472">Membrane</keyword>
<comment type="caution">
    <text evidence="2">The sequence shown here is derived from an EMBL/GenBank/DDBJ whole genome shotgun (WGS) entry which is preliminary data.</text>
</comment>
<proteinExistence type="predicted"/>
<dbReference type="PANTHER" id="PTHR34219">
    <property type="entry name" value="IRON-REGULATED INNER MEMBRANE PROTEIN-RELATED"/>
    <property type="match status" value="1"/>
</dbReference>
<evidence type="ECO:0000256" key="1">
    <source>
        <dbReference type="SAM" id="Phobius"/>
    </source>
</evidence>
<dbReference type="Pfam" id="PF03929">
    <property type="entry name" value="PepSY_TM"/>
    <property type="match status" value="1"/>
</dbReference>
<organism evidence="2 3">
    <name type="scientific">Microbulbifer taiwanensis</name>
    <dbReference type="NCBI Taxonomy" id="986746"/>
    <lineage>
        <taxon>Bacteria</taxon>
        <taxon>Pseudomonadati</taxon>
        <taxon>Pseudomonadota</taxon>
        <taxon>Gammaproteobacteria</taxon>
        <taxon>Cellvibrionales</taxon>
        <taxon>Microbulbiferaceae</taxon>
        <taxon>Microbulbifer</taxon>
    </lineage>
</organism>
<dbReference type="RefSeq" id="WP_193193482.1">
    <property type="nucleotide sequence ID" value="NZ_JACZFR010000047.1"/>
</dbReference>
<dbReference type="PANTHER" id="PTHR34219:SF4">
    <property type="entry name" value="PEPSY DOMAIN-CONTAINING PROTEIN"/>
    <property type="match status" value="1"/>
</dbReference>
<feature type="transmembrane region" description="Helical" evidence="1">
    <location>
        <begin position="463"/>
        <end position="479"/>
    </location>
</feature>
<evidence type="ECO:0000313" key="3">
    <source>
        <dbReference type="Proteomes" id="UP001596425"/>
    </source>
</evidence>
<accession>A0ABW1YLA8</accession>
<feature type="transmembrane region" description="Helical" evidence="1">
    <location>
        <begin position="158"/>
        <end position="182"/>
    </location>
</feature>
<evidence type="ECO:0000313" key="2">
    <source>
        <dbReference type="EMBL" id="MFC6632407.1"/>
    </source>
</evidence>
<dbReference type="InterPro" id="IPR005625">
    <property type="entry name" value="PepSY-ass_TM"/>
</dbReference>
<dbReference type="EMBL" id="JBHSVR010000001">
    <property type="protein sequence ID" value="MFC6632407.1"/>
    <property type="molecule type" value="Genomic_DNA"/>
</dbReference>
<sequence length="540" mass="58824">MATQNNTPEPRGGFRQTMAWLHTWAGLSLGWLLFFMFATGTAGYFDTEIDRWMQPELPPAQINRDSHRSAAVLLEKLQAEAPGADQWLLSLPTDRNQPYAGVFWRGADIEAGASAAGGRHLVDLNNGDTLQARETGGGQKLYQMHWLLHYTKRAYSDWIIGFATLFMLVGLITGVIIHKKIFKDFFTFRPNKGQRSWLDAHNVLSVITLPFQLMITYSGLIFMGFSFMPLVVAAQYGADGRSQFFDEVFSPPGLVESAGAPASLAPLTGPIDEAERRWGQGRIRSIDIRHPGHSNARIVISEDTGRSVAAGAGRLIFDGVSGALLHDAPSASSTAKGVRDVFLGLHEGLFAPPAMRWLYFFSGLLGTGMVATGLIIWSVKRRQQAARKTGSARRGLVLVEKLNVGTLAGLPAGIAAYFWANRLLPADLPTRADWEAHALFLTWLALLIHAALRPRQSAWREQLSLAAMAFAAIPLINALTTDRHLGHSLASGDWVFAGFDLTLLVIGALFGWAAWFAGRGARKARKAPATVSPAAIGEAS</sequence>
<keyword evidence="1" id="KW-0812">Transmembrane</keyword>
<name>A0ABW1YLA8_9GAMM</name>
<gene>
    <name evidence="2" type="ORF">ACFQBM_03900</name>
</gene>
<feature type="transmembrane region" description="Helical" evidence="1">
    <location>
        <begin position="494"/>
        <end position="517"/>
    </location>
</feature>
<dbReference type="Proteomes" id="UP001596425">
    <property type="component" value="Unassembled WGS sequence"/>
</dbReference>
<feature type="transmembrane region" description="Helical" evidence="1">
    <location>
        <begin position="357"/>
        <end position="377"/>
    </location>
</feature>
<feature type="transmembrane region" description="Helical" evidence="1">
    <location>
        <begin position="432"/>
        <end position="451"/>
    </location>
</feature>
<feature type="transmembrane region" description="Helical" evidence="1">
    <location>
        <begin position="203"/>
        <end position="227"/>
    </location>
</feature>
<feature type="transmembrane region" description="Helical" evidence="1">
    <location>
        <begin position="21"/>
        <end position="45"/>
    </location>
</feature>